<evidence type="ECO:0008006" key="4">
    <source>
        <dbReference type="Google" id="ProtNLM"/>
    </source>
</evidence>
<proteinExistence type="predicted"/>
<dbReference type="EMBL" id="ML145097">
    <property type="protein sequence ID" value="TBU61667.1"/>
    <property type="molecule type" value="Genomic_DNA"/>
</dbReference>
<evidence type="ECO:0000313" key="3">
    <source>
        <dbReference type="Proteomes" id="UP000292082"/>
    </source>
</evidence>
<evidence type="ECO:0000256" key="1">
    <source>
        <dbReference type="SAM" id="SignalP"/>
    </source>
</evidence>
<gene>
    <name evidence="2" type="ORF">BD310DRAFT_176261</name>
</gene>
<keyword evidence="1" id="KW-0732">Signal</keyword>
<name>A0A4Q9Q328_9APHY</name>
<accession>A0A4Q9Q328</accession>
<dbReference type="AlphaFoldDB" id="A0A4Q9Q328"/>
<keyword evidence="3" id="KW-1185">Reference proteome</keyword>
<dbReference type="Proteomes" id="UP000292082">
    <property type="component" value="Unassembled WGS sequence"/>
</dbReference>
<sequence length="100" mass="11488">MCHWHCRWLAVAIHLTAMHDTVSVANLFTLQRLPEYDHSLLLIRLLLSNCKRGVGYNVGVCGVIHLREIPVFASMHVYCVVPVWVSVVKMKEHNWRVAVV</sequence>
<organism evidence="2 3">
    <name type="scientific">Dichomitus squalens</name>
    <dbReference type="NCBI Taxonomy" id="114155"/>
    <lineage>
        <taxon>Eukaryota</taxon>
        <taxon>Fungi</taxon>
        <taxon>Dikarya</taxon>
        <taxon>Basidiomycota</taxon>
        <taxon>Agaricomycotina</taxon>
        <taxon>Agaricomycetes</taxon>
        <taxon>Polyporales</taxon>
        <taxon>Polyporaceae</taxon>
        <taxon>Dichomitus</taxon>
    </lineage>
</organism>
<reference evidence="2 3" key="1">
    <citation type="submission" date="2019-01" db="EMBL/GenBank/DDBJ databases">
        <title>Draft genome sequences of three monokaryotic isolates of the white-rot basidiomycete fungus Dichomitus squalens.</title>
        <authorList>
            <consortium name="DOE Joint Genome Institute"/>
            <person name="Lopez S.C."/>
            <person name="Andreopoulos B."/>
            <person name="Pangilinan J."/>
            <person name="Lipzen A."/>
            <person name="Riley R."/>
            <person name="Ahrendt S."/>
            <person name="Ng V."/>
            <person name="Barry K."/>
            <person name="Daum C."/>
            <person name="Grigoriev I.V."/>
            <person name="Hilden K.S."/>
            <person name="Makela M.R."/>
            <person name="de Vries R.P."/>
        </authorList>
    </citation>
    <scope>NUCLEOTIDE SEQUENCE [LARGE SCALE GENOMIC DNA]</scope>
    <source>
        <strain evidence="2 3">CBS 464.89</strain>
    </source>
</reference>
<protein>
    <recommendedName>
        <fullName evidence="4">Secreted protein</fullName>
    </recommendedName>
</protein>
<feature type="signal peptide" evidence="1">
    <location>
        <begin position="1"/>
        <end position="23"/>
    </location>
</feature>
<feature type="chain" id="PRO_5020464827" description="Secreted protein" evidence="1">
    <location>
        <begin position="24"/>
        <end position="100"/>
    </location>
</feature>
<evidence type="ECO:0000313" key="2">
    <source>
        <dbReference type="EMBL" id="TBU61667.1"/>
    </source>
</evidence>